<dbReference type="InParanoid" id="C5LWG6"/>
<dbReference type="Proteomes" id="UP000007800">
    <property type="component" value="Unassembled WGS sequence"/>
</dbReference>
<evidence type="ECO:0000313" key="2">
    <source>
        <dbReference type="Proteomes" id="UP000007800"/>
    </source>
</evidence>
<dbReference type="OrthoDB" id="10500459at2759"/>
<reference evidence="1 2" key="1">
    <citation type="submission" date="2008-07" db="EMBL/GenBank/DDBJ databases">
        <authorList>
            <person name="El-Sayed N."/>
            <person name="Caler E."/>
            <person name="Inman J."/>
            <person name="Amedeo P."/>
            <person name="Hass B."/>
            <person name="Wortman J."/>
        </authorList>
    </citation>
    <scope>NUCLEOTIDE SEQUENCE [LARGE SCALE GENOMIC DNA]</scope>
    <source>
        <strain evidence="2">ATCC 50983 / TXsc</strain>
    </source>
</reference>
<evidence type="ECO:0000313" key="1">
    <source>
        <dbReference type="EMBL" id="EEQ98879.1"/>
    </source>
</evidence>
<organism evidence="2">
    <name type="scientific">Perkinsus marinus (strain ATCC 50983 / TXsc)</name>
    <dbReference type="NCBI Taxonomy" id="423536"/>
    <lineage>
        <taxon>Eukaryota</taxon>
        <taxon>Sar</taxon>
        <taxon>Alveolata</taxon>
        <taxon>Perkinsozoa</taxon>
        <taxon>Perkinsea</taxon>
        <taxon>Perkinsida</taxon>
        <taxon>Perkinsidae</taxon>
        <taxon>Perkinsus</taxon>
    </lineage>
</organism>
<dbReference type="GeneID" id="9063090"/>
<gene>
    <name evidence="1" type="ORF">Pmar_PMAR012893</name>
</gene>
<keyword evidence="2" id="KW-1185">Reference proteome</keyword>
<protein>
    <recommendedName>
        <fullName evidence="3">CW-type domain-containing protein</fullName>
    </recommendedName>
</protein>
<proteinExistence type="predicted"/>
<sequence>MKKVMSDCVSGSEARIKKVTFFADSEITIHRLRAWRSGSDQWIQGMKAKIKDGAVMNTPGTRGFCIDEDVDLSPMDMFRAYAPRRLLNNLGKDEIVDKLHMIPPDVPSVIQDFATQVKSNQEVKYREYRRLWELRRSESFEKVLGKIQQHREFSLGDIVYRWRPAESKLCPSWDGPWEIVRFLGKTRVILRLLKDTRIEGYESVNNLKKASRDGSEVDAMVDYWMECSRCGKWRMTTKEDCEKYAAVDDEIMNKGIGLYLRLEHCRNLLRFK</sequence>
<dbReference type="RefSeq" id="XP_002766162.1">
    <property type="nucleotide sequence ID" value="XM_002766116.1"/>
</dbReference>
<name>C5LWG6_PERM5</name>
<accession>C5LWG6</accession>
<evidence type="ECO:0008006" key="3">
    <source>
        <dbReference type="Google" id="ProtNLM"/>
    </source>
</evidence>
<dbReference type="AlphaFoldDB" id="C5LWG6"/>
<dbReference type="EMBL" id="GG686192">
    <property type="protein sequence ID" value="EEQ98879.1"/>
    <property type="molecule type" value="Genomic_DNA"/>
</dbReference>